<feature type="transmembrane region" description="Helical" evidence="7">
    <location>
        <begin position="125"/>
        <end position="147"/>
    </location>
</feature>
<dbReference type="AlphaFoldDB" id="A0A2N5DCN2"/>
<dbReference type="InterPro" id="IPR018383">
    <property type="entry name" value="UPF0324_pro"/>
</dbReference>
<keyword evidence="9" id="KW-1185">Reference proteome</keyword>
<comment type="subcellular location">
    <subcellularLocation>
        <location evidence="1">Cell membrane</location>
        <topology evidence="1">Multi-pass membrane protein</topology>
    </subcellularLocation>
</comment>
<dbReference type="Proteomes" id="UP000234479">
    <property type="component" value="Unassembled WGS sequence"/>
</dbReference>
<feature type="transmembrane region" description="Helical" evidence="7">
    <location>
        <begin position="159"/>
        <end position="179"/>
    </location>
</feature>
<evidence type="ECO:0000256" key="3">
    <source>
        <dbReference type="ARBA" id="ARBA00022475"/>
    </source>
</evidence>
<evidence type="ECO:0000256" key="1">
    <source>
        <dbReference type="ARBA" id="ARBA00004651"/>
    </source>
</evidence>
<reference evidence="8 9" key="1">
    <citation type="submission" date="2017-12" db="EMBL/GenBank/DDBJ databases">
        <title>The genome sequence of Caulobacter sp. 410.</title>
        <authorList>
            <person name="Gao J."/>
            <person name="Mao X."/>
            <person name="Sun J."/>
        </authorList>
    </citation>
    <scope>NUCLEOTIDE SEQUENCE [LARGE SCALE GENOMIC DNA]</scope>
    <source>
        <strain evidence="8 9">410</strain>
    </source>
</reference>
<accession>A0A2N5DCN2</accession>
<keyword evidence="5 7" id="KW-1133">Transmembrane helix</keyword>
<keyword evidence="6 7" id="KW-0472">Membrane</keyword>
<feature type="transmembrane region" description="Helical" evidence="7">
    <location>
        <begin position="45"/>
        <end position="64"/>
    </location>
</feature>
<comment type="caution">
    <text evidence="8">The sequence shown here is derived from an EMBL/GenBank/DDBJ whole genome shotgun (WGS) entry which is preliminary data.</text>
</comment>
<keyword evidence="4 7" id="KW-0812">Transmembrane</keyword>
<feature type="transmembrane region" description="Helical" evidence="7">
    <location>
        <begin position="288"/>
        <end position="306"/>
    </location>
</feature>
<comment type="similarity">
    <text evidence="2">Belongs to the UPF0324 family.</text>
</comment>
<dbReference type="RefSeq" id="WP_101718722.1">
    <property type="nucleotide sequence ID" value="NZ_PJRS01000028.1"/>
</dbReference>
<evidence type="ECO:0000313" key="9">
    <source>
        <dbReference type="Proteomes" id="UP000234479"/>
    </source>
</evidence>
<gene>
    <name evidence="8" type="ORF">SGCZBJ_14570</name>
</gene>
<evidence type="ECO:0000256" key="6">
    <source>
        <dbReference type="ARBA" id="ARBA00023136"/>
    </source>
</evidence>
<dbReference type="EMBL" id="PJRS01000028">
    <property type="protein sequence ID" value="PLR23814.1"/>
    <property type="molecule type" value="Genomic_DNA"/>
</dbReference>
<sequence>MHSDLDTDAAAARALFQSLEGMEGLSRPEPAPAQKAKERFPGQAALIKLYPGVLVAGTIALASTWLSQHYGAPVMLFALLLGMTFHFLHQEGRCIPGIEFSSKAILRFGVALLGARITASQILSLGVTPIVTVVIAVVSTILLGAFLSKRMGLRQGFGVLSGGAVGICGASAALAIASVLPRDKDGERDTILTVVVVTALSTIAMITYPLLTAALHLDQTKAGVFLGGTIHDVAQVVGAGYMISPHTGDVATYVKLLRVSMLLPVVFVIAFLAARMLPGGSGGAKPQLPLFLVAFAALVAVNSLGWLPKAGADAATEVSRWCLVTAIAGLGMKTSFKDVMTAGWRPVALMVVETAWIAGVVLVAVEWFL</sequence>
<dbReference type="OrthoDB" id="5393513at2"/>
<evidence type="ECO:0000256" key="7">
    <source>
        <dbReference type="SAM" id="Phobius"/>
    </source>
</evidence>
<feature type="transmembrane region" description="Helical" evidence="7">
    <location>
        <begin position="223"/>
        <end position="244"/>
    </location>
</feature>
<evidence type="ECO:0000256" key="4">
    <source>
        <dbReference type="ARBA" id="ARBA00022692"/>
    </source>
</evidence>
<feature type="transmembrane region" description="Helical" evidence="7">
    <location>
        <begin position="348"/>
        <end position="368"/>
    </location>
</feature>
<feature type="transmembrane region" description="Helical" evidence="7">
    <location>
        <begin position="191"/>
        <end position="211"/>
    </location>
</feature>
<evidence type="ECO:0000313" key="8">
    <source>
        <dbReference type="EMBL" id="PLR23814.1"/>
    </source>
</evidence>
<proteinExistence type="inferred from homology"/>
<dbReference type="PANTHER" id="PTHR30106">
    <property type="entry name" value="INNER MEMBRANE PROTEIN YEIH-RELATED"/>
    <property type="match status" value="1"/>
</dbReference>
<feature type="transmembrane region" description="Helical" evidence="7">
    <location>
        <begin position="70"/>
        <end position="88"/>
    </location>
</feature>
<keyword evidence="3" id="KW-1003">Cell membrane</keyword>
<dbReference type="PANTHER" id="PTHR30106:SF2">
    <property type="entry name" value="UPF0324 INNER MEMBRANE PROTEIN YEIH"/>
    <property type="match status" value="1"/>
</dbReference>
<feature type="transmembrane region" description="Helical" evidence="7">
    <location>
        <begin position="256"/>
        <end position="276"/>
    </location>
</feature>
<name>A0A2N5DCN2_9CAUL</name>
<dbReference type="GO" id="GO:0005886">
    <property type="term" value="C:plasma membrane"/>
    <property type="evidence" value="ECO:0007669"/>
    <property type="project" value="UniProtKB-SubCell"/>
</dbReference>
<dbReference type="Pfam" id="PF03601">
    <property type="entry name" value="Cons_hypoth698"/>
    <property type="match status" value="1"/>
</dbReference>
<evidence type="ECO:0000256" key="5">
    <source>
        <dbReference type="ARBA" id="ARBA00022989"/>
    </source>
</evidence>
<protein>
    <submittedName>
        <fullName evidence="8">Putative sulfate exporter family transporter</fullName>
    </submittedName>
</protein>
<evidence type="ECO:0000256" key="2">
    <source>
        <dbReference type="ARBA" id="ARBA00007977"/>
    </source>
</evidence>
<organism evidence="8 9">
    <name type="scientific">Caulobacter zeae</name>
    <dbReference type="NCBI Taxonomy" id="2055137"/>
    <lineage>
        <taxon>Bacteria</taxon>
        <taxon>Pseudomonadati</taxon>
        <taxon>Pseudomonadota</taxon>
        <taxon>Alphaproteobacteria</taxon>
        <taxon>Caulobacterales</taxon>
        <taxon>Caulobacteraceae</taxon>
        <taxon>Caulobacter</taxon>
    </lineage>
</organism>